<comment type="caution">
    <text evidence="4">The sequence shown here is derived from an EMBL/GenBank/DDBJ whole genome shotgun (WGS) entry which is preliminary data.</text>
</comment>
<dbReference type="CDD" id="cd00796">
    <property type="entry name" value="INT_Rci_Hp1_C"/>
    <property type="match status" value="1"/>
</dbReference>
<dbReference type="Pfam" id="PF00589">
    <property type="entry name" value="Phage_integrase"/>
    <property type="match status" value="1"/>
</dbReference>
<dbReference type="PROSITE" id="PS51898">
    <property type="entry name" value="TYR_RECOMBINASE"/>
    <property type="match status" value="1"/>
</dbReference>
<accession>A0A7U7IAN6</accession>
<feature type="domain" description="Tyr recombinase" evidence="3">
    <location>
        <begin position="47"/>
        <end position="209"/>
    </location>
</feature>
<dbReference type="InterPro" id="IPR011010">
    <property type="entry name" value="DNA_brk_join_enz"/>
</dbReference>
<reference evidence="4 5" key="1">
    <citation type="submission" date="2020-08" db="EMBL/GenBank/DDBJ databases">
        <authorList>
            <person name="Criscuolo A."/>
        </authorList>
    </citation>
    <scope>NUCLEOTIDE SEQUENCE [LARGE SCALE GENOMIC DNA]</scope>
    <source>
        <strain evidence="4">CIP111764</strain>
    </source>
</reference>
<dbReference type="AlphaFoldDB" id="A0A7U7IAN6"/>
<evidence type="ECO:0000256" key="2">
    <source>
        <dbReference type="ARBA" id="ARBA00023172"/>
    </source>
</evidence>
<keyword evidence="5" id="KW-1185">Reference proteome</keyword>
<dbReference type="EMBL" id="CAJFCI010000076">
    <property type="protein sequence ID" value="CAD5109570.1"/>
    <property type="molecule type" value="Genomic_DNA"/>
</dbReference>
<dbReference type="InterPro" id="IPR057084">
    <property type="entry name" value="Int_N"/>
</dbReference>
<protein>
    <submittedName>
        <fullName evidence="4">Tyrosine recombinase XerC</fullName>
    </submittedName>
</protein>
<proteinExistence type="predicted"/>
<dbReference type="InterPro" id="IPR013762">
    <property type="entry name" value="Integrase-like_cat_sf"/>
</dbReference>
<evidence type="ECO:0000256" key="1">
    <source>
        <dbReference type="ARBA" id="ARBA00022908"/>
    </source>
</evidence>
<dbReference type="Gene3D" id="1.10.443.10">
    <property type="entry name" value="Intergrase catalytic core"/>
    <property type="match status" value="1"/>
</dbReference>
<dbReference type="GO" id="GO:0006310">
    <property type="term" value="P:DNA recombination"/>
    <property type="evidence" value="ECO:0007669"/>
    <property type="project" value="UniProtKB-KW"/>
</dbReference>
<dbReference type="GO" id="GO:0015074">
    <property type="term" value="P:DNA integration"/>
    <property type="evidence" value="ECO:0007669"/>
    <property type="project" value="UniProtKB-KW"/>
</dbReference>
<evidence type="ECO:0000313" key="4">
    <source>
        <dbReference type="EMBL" id="CAD5109570.1"/>
    </source>
</evidence>
<organism evidence="4 5">
    <name type="scientific">Zestomonas carbonaria</name>
    <dbReference type="NCBI Taxonomy" id="2762745"/>
    <lineage>
        <taxon>Bacteria</taxon>
        <taxon>Pseudomonadati</taxon>
        <taxon>Pseudomonadota</taxon>
        <taxon>Gammaproteobacteria</taxon>
        <taxon>Pseudomonadales</taxon>
        <taxon>Pseudomonadaceae</taxon>
        <taxon>Zestomonas</taxon>
    </lineage>
</organism>
<dbReference type="GO" id="GO:0003677">
    <property type="term" value="F:DNA binding"/>
    <property type="evidence" value="ECO:0007669"/>
    <property type="project" value="InterPro"/>
</dbReference>
<gene>
    <name evidence="4" type="primary">xerC_4</name>
    <name evidence="4" type="ORF">PSEWESI4_03875</name>
</gene>
<dbReference type="InterPro" id="IPR002104">
    <property type="entry name" value="Integrase_catalytic"/>
</dbReference>
<dbReference type="PANTHER" id="PTHR30349">
    <property type="entry name" value="PHAGE INTEGRASE-RELATED"/>
    <property type="match status" value="1"/>
</dbReference>
<evidence type="ECO:0000259" key="3">
    <source>
        <dbReference type="PROSITE" id="PS51898"/>
    </source>
</evidence>
<sequence length="224" mass="24959">MAEGVAGKTLNNRLAYLKAVYSTLRKLDVIDYECPFHQLQPIKLQERPLSFLSLEQIDELLKALDERETSPHPPMIARLCLATGARWGEAEAIGPDRLKGHAVVFANTKSKRVRVVPISASLAKSLKSHWAKHGQFTHCMETFRRVLNTTAIKLPDGQASHVLRHTFASHFVMRGGNILVLQRILGHSSLTMTMRYAHLAPDHLQEAVQLNPFDGSSTPVRGGK</sequence>
<evidence type="ECO:0000313" key="5">
    <source>
        <dbReference type="Proteomes" id="UP000583387"/>
    </source>
</evidence>
<dbReference type="InterPro" id="IPR050090">
    <property type="entry name" value="Tyrosine_recombinase_XerCD"/>
</dbReference>
<keyword evidence="2" id="KW-0233">DNA recombination</keyword>
<dbReference type="Proteomes" id="UP000583387">
    <property type="component" value="Unassembled WGS sequence"/>
</dbReference>
<dbReference type="Pfam" id="PF24624">
    <property type="entry name" value="Int_N"/>
    <property type="match status" value="1"/>
</dbReference>
<dbReference type="SUPFAM" id="SSF56349">
    <property type="entry name" value="DNA breaking-rejoining enzymes"/>
    <property type="match status" value="1"/>
</dbReference>
<dbReference type="PANTHER" id="PTHR30349:SF93">
    <property type="entry name" value="FELS-2 PROPHAGE PROTEIN"/>
    <property type="match status" value="1"/>
</dbReference>
<keyword evidence="1" id="KW-0229">DNA integration</keyword>
<name>A0A7U7IAN6_9GAMM</name>